<reference evidence="4" key="1">
    <citation type="submission" date="2016-11" db="EMBL/GenBank/DDBJ databases">
        <authorList>
            <person name="Jaros S."/>
            <person name="Januszkiewicz K."/>
            <person name="Wedrychowicz H."/>
        </authorList>
    </citation>
    <scope>NUCLEOTIDE SEQUENCE [LARGE SCALE GENOMIC DNA]</scope>
    <source>
        <strain evidence="4">DSM 19859</strain>
    </source>
</reference>
<protein>
    <submittedName>
        <fullName evidence="4">Effector-binding domain-containing protein</fullName>
    </submittedName>
</protein>
<dbReference type="EMBL" id="QOVN01000008">
    <property type="protein sequence ID" value="RXG27321.1"/>
    <property type="molecule type" value="Genomic_DNA"/>
</dbReference>
<dbReference type="AlphaFoldDB" id="A0A1M5ZQ41"/>
<name>A0A1M5ZQ41_9FLAO</name>
<evidence type="ECO:0000256" key="1">
    <source>
        <dbReference type="SAM" id="Phobius"/>
    </source>
</evidence>
<evidence type="ECO:0000259" key="2">
    <source>
        <dbReference type="Pfam" id="PF06445"/>
    </source>
</evidence>
<organism evidence="4 5">
    <name type="scientific">Leeuwenhoekiella palythoae</name>
    <dbReference type="NCBI Taxonomy" id="573501"/>
    <lineage>
        <taxon>Bacteria</taxon>
        <taxon>Pseudomonadati</taxon>
        <taxon>Bacteroidota</taxon>
        <taxon>Flavobacteriia</taxon>
        <taxon>Flavobacteriales</taxon>
        <taxon>Flavobacteriaceae</taxon>
        <taxon>Leeuwenhoekiella</taxon>
    </lineage>
</organism>
<accession>A0A1M5ZQ41</accession>
<evidence type="ECO:0000313" key="6">
    <source>
        <dbReference type="Proteomes" id="UP000290037"/>
    </source>
</evidence>
<evidence type="ECO:0000313" key="3">
    <source>
        <dbReference type="EMBL" id="RXG27321.1"/>
    </source>
</evidence>
<feature type="transmembrane region" description="Helical" evidence="1">
    <location>
        <begin position="6"/>
        <end position="23"/>
    </location>
</feature>
<dbReference type="SUPFAM" id="SSF55136">
    <property type="entry name" value="Probable bacterial effector-binding domain"/>
    <property type="match status" value="1"/>
</dbReference>
<dbReference type="Proteomes" id="UP000184240">
    <property type="component" value="Unassembled WGS sequence"/>
</dbReference>
<keyword evidence="1" id="KW-1133">Transmembrane helix</keyword>
<dbReference type="Gene3D" id="3.20.80.10">
    <property type="entry name" value="Regulatory factor, effector binding domain"/>
    <property type="match status" value="1"/>
</dbReference>
<keyword evidence="1" id="KW-0812">Transmembrane</keyword>
<dbReference type="InterPro" id="IPR029442">
    <property type="entry name" value="GyrI-like"/>
</dbReference>
<dbReference type="EMBL" id="FQXT01000007">
    <property type="protein sequence ID" value="SHI26053.1"/>
    <property type="molecule type" value="Genomic_DNA"/>
</dbReference>
<evidence type="ECO:0000313" key="5">
    <source>
        <dbReference type="Proteomes" id="UP000184240"/>
    </source>
</evidence>
<reference evidence="5" key="2">
    <citation type="submission" date="2016-11" db="EMBL/GenBank/DDBJ databases">
        <authorList>
            <person name="Varghese N."/>
            <person name="Submissions S."/>
        </authorList>
    </citation>
    <scope>NUCLEOTIDE SEQUENCE [LARGE SCALE GENOMIC DNA]</scope>
    <source>
        <strain evidence="5">DSM 19859</strain>
    </source>
</reference>
<dbReference type="RefSeq" id="WP_072985043.1">
    <property type="nucleotide sequence ID" value="NZ_FQXT01000007.1"/>
</dbReference>
<reference evidence="3 6" key="3">
    <citation type="submission" date="2018-07" db="EMBL/GenBank/DDBJ databases">
        <title>Leeuwenhoekiella genomics.</title>
        <authorList>
            <person name="Tahon G."/>
            <person name="Willems A."/>
        </authorList>
    </citation>
    <scope>NUCLEOTIDE SEQUENCE [LARGE SCALE GENOMIC DNA]</scope>
    <source>
        <strain evidence="3 6">LMG 24856</strain>
    </source>
</reference>
<keyword evidence="6" id="KW-1185">Reference proteome</keyword>
<dbReference type="InterPro" id="IPR011256">
    <property type="entry name" value="Reg_factor_effector_dom_sf"/>
</dbReference>
<gene>
    <name evidence="3" type="ORF">DSM01_3131</name>
    <name evidence="4" type="ORF">SAMN04487999_3338</name>
</gene>
<dbReference type="STRING" id="573501.SAMN04487999_3338"/>
<dbReference type="OrthoDB" id="1421367at2"/>
<evidence type="ECO:0000313" key="4">
    <source>
        <dbReference type="EMBL" id="SHI26053.1"/>
    </source>
</evidence>
<sequence length="302" mass="34775">MLKKIGVGFLILVAVALIWYLFIKPSDYIINFKVVTTPGTVTQSVKSWNYDVPDSEIIAQDGLHKVVQQRHFGDSVVNYTYEAKMINDSVTQVSVGVKDLDHSVVNRLTAPFKNTLFRKRSTENVETFFEILREHLDQIKIEVTGLDQTRSTYVAYVPLKGLQVEKARGMMQYYGYIGDVLLKNNVELNGPPIIEVTDWDTETDSIAYNFCFPIIRSENLPISKDIKYKRLFQKEAVHAVYNGNYITSDRAWYALLEYAERNNLKVEHKPVEIFYNNPNMGGNELDWKADIYLPIKQESPLE</sequence>
<dbReference type="Pfam" id="PF06445">
    <property type="entry name" value="GyrI-like"/>
    <property type="match status" value="1"/>
</dbReference>
<proteinExistence type="predicted"/>
<dbReference type="Proteomes" id="UP000290037">
    <property type="component" value="Unassembled WGS sequence"/>
</dbReference>
<feature type="domain" description="GyrI-like small molecule binding" evidence="2">
    <location>
        <begin position="177"/>
        <end position="296"/>
    </location>
</feature>
<keyword evidence="1" id="KW-0472">Membrane</keyword>